<dbReference type="HOGENOM" id="CLU_108923_3_2_5"/>
<comment type="similarity">
    <text evidence="1">Belongs to the AHA1 family.</text>
</comment>
<dbReference type="RefSeq" id="WP_012562179.1">
    <property type="nucleotide sequence ID" value="NC_011386.1"/>
</dbReference>
<dbReference type="SUPFAM" id="SSF55961">
    <property type="entry name" value="Bet v1-like"/>
    <property type="match status" value="1"/>
</dbReference>
<dbReference type="InterPro" id="IPR013538">
    <property type="entry name" value="ASHA1/2-like_C"/>
</dbReference>
<dbReference type="EMBL" id="CP002826">
    <property type="protein sequence ID" value="AEI07636.1"/>
    <property type="molecule type" value="Genomic_DNA"/>
</dbReference>
<dbReference type="Gene3D" id="3.30.530.20">
    <property type="match status" value="1"/>
</dbReference>
<gene>
    <name evidence="3" type="ordered locus">OCA5_c29450</name>
</gene>
<evidence type="ECO:0000313" key="4">
    <source>
        <dbReference type="Proteomes" id="UP000007730"/>
    </source>
</evidence>
<dbReference type="CDD" id="cd08899">
    <property type="entry name" value="SRPBCC_CalC_Aha1-like_6"/>
    <property type="match status" value="1"/>
</dbReference>
<feature type="domain" description="Activator of Hsp90 ATPase homologue 1/2-like C-terminal" evidence="2">
    <location>
        <begin position="29"/>
        <end position="141"/>
    </location>
</feature>
<dbReference type="Proteomes" id="UP000007730">
    <property type="component" value="Chromosome"/>
</dbReference>
<reference evidence="3 4" key="1">
    <citation type="journal article" date="2011" name="J. Bacteriol.">
        <title>Complete genome sequences of the chemolithoautotrophic Oligotropha carboxidovorans strains OM4 and OM5.</title>
        <authorList>
            <person name="Volland S."/>
            <person name="Rachinger M."/>
            <person name="Strittmatter A."/>
            <person name="Daniel R."/>
            <person name="Gottschalk G."/>
            <person name="Meyer O."/>
        </authorList>
    </citation>
    <scope>NUCLEOTIDE SEQUENCE [LARGE SCALE GENOMIC DNA]</scope>
    <source>
        <strain evidence="4">ATCC 49405 / DSM 1227 / KCTC 32145 / OM5</strain>
    </source>
</reference>
<dbReference type="PATRIC" id="fig|504832.7.peg.3107"/>
<protein>
    <recommendedName>
        <fullName evidence="2">Activator of Hsp90 ATPase homologue 1/2-like C-terminal domain-containing protein</fullName>
    </recommendedName>
</protein>
<accession>B6JBT3</accession>
<dbReference type="Pfam" id="PF08327">
    <property type="entry name" value="AHSA1"/>
    <property type="match status" value="1"/>
</dbReference>
<dbReference type="InterPro" id="IPR023393">
    <property type="entry name" value="START-like_dom_sf"/>
</dbReference>
<dbReference type="KEGG" id="oca:OCAR_5014"/>
<sequence length="165" mass="18450">MEEEAPLGAITRLDNGFEARLARVLGHDRDAVWRMLTEPQALCQWLAAGTIELRPGGAVRIDFADSGTVIESTILQFDPPRLIEYSWSSGDQPQRPLCWELIPVKEGTQLTLTVRLPASEDIAKACAGFDAHLEMLAAALEGVPIRFPLDYYLKRRRTYDASRPK</sequence>
<keyword evidence="4" id="KW-1185">Reference proteome</keyword>
<dbReference type="KEGG" id="ocg:OCA5_c29450"/>
<dbReference type="AlphaFoldDB" id="B6JBT3"/>
<dbReference type="eggNOG" id="COG3832">
    <property type="taxonomic scope" value="Bacteria"/>
</dbReference>
<evidence type="ECO:0000313" key="3">
    <source>
        <dbReference type="EMBL" id="AEI07636.1"/>
    </source>
</evidence>
<evidence type="ECO:0000259" key="2">
    <source>
        <dbReference type="Pfam" id="PF08327"/>
    </source>
</evidence>
<name>B6JBT3_AFIC5</name>
<organism evidence="3 4">
    <name type="scientific">Afipia carboxidovorans (strain ATCC 49405 / DSM 1227 / KCTC 32145 / OM5)</name>
    <name type="common">Oligotropha carboxidovorans</name>
    <dbReference type="NCBI Taxonomy" id="504832"/>
    <lineage>
        <taxon>Bacteria</taxon>
        <taxon>Pseudomonadati</taxon>
        <taxon>Pseudomonadota</taxon>
        <taxon>Alphaproteobacteria</taxon>
        <taxon>Hyphomicrobiales</taxon>
        <taxon>Nitrobacteraceae</taxon>
        <taxon>Afipia</taxon>
    </lineage>
</organism>
<evidence type="ECO:0000256" key="1">
    <source>
        <dbReference type="ARBA" id="ARBA00006817"/>
    </source>
</evidence>
<dbReference type="OrthoDB" id="9803476at2"/>
<proteinExistence type="inferred from homology"/>